<dbReference type="EMBL" id="LSFI01000027">
    <property type="protein sequence ID" value="OAG27535.1"/>
    <property type="molecule type" value="Genomic_DNA"/>
</dbReference>
<evidence type="ECO:0000313" key="7">
    <source>
        <dbReference type="Proteomes" id="UP000076964"/>
    </source>
</evidence>
<feature type="domain" description="Tyr recombinase" evidence="5">
    <location>
        <begin position="225"/>
        <end position="408"/>
    </location>
</feature>
<dbReference type="PROSITE" id="PS51898">
    <property type="entry name" value="TYR_RECOMBINASE"/>
    <property type="match status" value="1"/>
</dbReference>
<gene>
    <name evidence="6" type="ORF">TH606_06510</name>
</gene>
<organism evidence="6 7">
    <name type="scientific">Thermodesulfatator autotrophicus</name>
    <dbReference type="NCBI Taxonomy" id="1795632"/>
    <lineage>
        <taxon>Bacteria</taxon>
        <taxon>Pseudomonadati</taxon>
        <taxon>Thermodesulfobacteriota</taxon>
        <taxon>Thermodesulfobacteria</taxon>
        <taxon>Thermodesulfobacteriales</taxon>
        <taxon>Thermodesulfatatoraceae</taxon>
        <taxon>Thermodesulfatator</taxon>
    </lineage>
</organism>
<evidence type="ECO:0000313" key="6">
    <source>
        <dbReference type="EMBL" id="OAG27535.1"/>
    </source>
</evidence>
<comment type="similarity">
    <text evidence="1">Belongs to the 'phage' integrase family.</text>
</comment>
<dbReference type="Gene3D" id="1.10.443.10">
    <property type="entry name" value="Intergrase catalytic core"/>
    <property type="match status" value="1"/>
</dbReference>
<proteinExistence type="inferred from homology"/>
<keyword evidence="4" id="KW-0233">DNA recombination</keyword>
<dbReference type="InterPro" id="IPR013762">
    <property type="entry name" value="Integrase-like_cat_sf"/>
</dbReference>
<dbReference type="InterPro" id="IPR010998">
    <property type="entry name" value="Integrase_recombinase_N"/>
</dbReference>
<dbReference type="Pfam" id="PF14659">
    <property type="entry name" value="Phage_int_SAM_3"/>
    <property type="match status" value="1"/>
</dbReference>
<dbReference type="PANTHER" id="PTHR30349">
    <property type="entry name" value="PHAGE INTEGRASE-RELATED"/>
    <property type="match status" value="1"/>
</dbReference>
<evidence type="ECO:0000259" key="5">
    <source>
        <dbReference type="PROSITE" id="PS51898"/>
    </source>
</evidence>
<keyword evidence="7" id="KW-1185">Reference proteome</keyword>
<evidence type="ECO:0000256" key="1">
    <source>
        <dbReference type="ARBA" id="ARBA00008857"/>
    </source>
</evidence>
<dbReference type="InterPro" id="IPR004107">
    <property type="entry name" value="Integrase_SAM-like_N"/>
</dbReference>
<dbReference type="SUPFAM" id="SSF56349">
    <property type="entry name" value="DNA breaking-rejoining enzymes"/>
    <property type="match status" value="1"/>
</dbReference>
<evidence type="ECO:0000256" key="4">
    <source>
        <dbReference type="ARBA" id="ARBA00023172"/>
    </source>
</evidence>
<protein>
    <recommendedName>
        <fullName evidence="5">Tyr recombinase domain-containing protein</fullName>
    </recommendedName>
</protein>
<dbReference type="Gene3D" id="1.10.150.130">
    <property type="match status" value="1"/>
</dbReference>
<dbReference type="RefSeq" id="WP_068542158.1">
    <property type="nucleotide sequence ID" value="NZ_LSFI01000027.1"/>
</dbReference>
<dbReference type="CDD" id="cd00796">
    <property type="entry name" value="INT_Rci_Hp1_C"/>
    <property type="match status" value="1"/>
</dbReference>
<dbReference type="GO" id="GO:0015074">
    <property type="term" value="P:DNA integration"/>
    <property type="evidence" value="ECO:0007669"/>
    <property type="project" value="UniProtKB-KW"/>
</dbReference>
<reference evidence="6 7" key="1">
    <citation type="submission" date="2016-02" db="EMBL/GenBank/DDBJ databases">
        <title>Draft genome sequence of Thermodesulfatator sp. S606.</title>
        <authorList>
            <person name="Lai Q."/>
            <person name="Cao J."/>
            <person name="Dupont S."/>
            <person name="Shao Z."/>
            <person name="Jebbar M."/>
            <person name="Alain K."/>
        </authorList>
    </citation>
    <scope>NUCLEOTIDE SEQUENCE [LARGE SCALE GENOMIC DNA]</scope>
    <source>
        <strain evidence="6 7">S606</strain>
    </source>
</reference>
<dbReference type="InterPro" id="IPR002104">
    <property type="entry name" value="Integrase_catalytic"/>
</dbReference>
<dbReference type="AlphaFoldDB" id="A0A177E6L1"/>
<dbReference type="Pfam" id="PF00589">
    <property type="entry name" value="Phage_integrase"/>
    <property type="match status" value="1"/>
</dbReference>
<dbReference type="GO" id="GO:0006310">
    <property type="term" value="P:DNA recombination"/>
    <property type="evidence" value="ECO:0007669"/>
    <property type="project" value="UniProtKB-KW"/>
</dbReference>
<evidence type="ECO:0000256" key="2">
    <source>
        <dbReference type="ARBA" id="ARBA00022908"/>
    </source>
</evidence>
<sequence>MTPVLSSPILSAIEALAALAAGEQGEERRRAVKIRTKEKCPKCKRSFQETPLGLLCPKCFTVPRRFFIDLSWKGRRIRVYSFKDGQPLSSWELAQRARQLIEHELESKTFDPTRWVKSDVKKFLFENLAVQYLAERKKQMKPSGFQAKESWFKGRLIPYFGKEDVREIRSYHLHEYLNSLLEEGTLSASSIKKVFVELRAFFNWCRKREIIFNVPAIPEIKNDERPIRWLSPEQQTKILSFIPKEHQPIFEFLFLTGARIGEARAIMWDAVNLEEGYILIFRAFSLDRLVETPKEKKPKVIPLVGRIAEILQEQAKKKEGLFVFFYKHKSKAIPYPHKRLLAIFHQAREKAGIGEISLYEAVRHSFAMQRLKGGYSYEEVGAALGHSSPQTTRKYARLQAEMVKNIFETPTKVLSLEEARKKRSLRNRE</sequence>
<dbReference type="GO" id="GO:0003677">
    <property type="term" value="F:DNA binding"/>
    <property type="evidence" value="ECO:0007669"/>
    <property type="project" value="UniProtKB-KW"/>
</dbReference>
<dbReference type="Proteomes" id="UP000076964">
    <property type="component" value="Unassembled WGS sequence"/>
</dbReference>
<comment type="caution">
    <text evidence="6">The sequence shown here is derived from an EMBL/GenBank/DDBJ whole genome shotgun (WGS) entry which is preliminary data.</text>
</comment>
<dbReference type="PANTHER" id="PTHR30349:SF64">
    <property type="entry name" value="PROPHAGE INTEGRASE INTD-RELATED"/>
    <property type="match status" value="1"/>
</dbReference>
<accession>A0A177E6L1</accession>
<dbReference type="STRING" id="1795632.TH606_06510"/>
<dbReference type="InterPro" id="IPR050090">
    <property type="entry name" value="Tyrosine_recombinase_XerCD"/>
</dbReference>
<dbReference type="InterPro" id="IPR011010">
    <property type="entry name" value="DNA_brk_join_enz"/>
</dbReference>
<evidence type="ECO:0000256" key="3">
    <source>
        <dbReference type="ARBA" id="ARBA00023125"/>
    </source>
</evidence>
<keyword evidence="3" id="KW-0238">DNA-binding</keyword>
<name>A0A177E6L1_9BACT</name>
<keyword evidence="2" id="KW-0229">DNA integration</keyword>
<dbReference type="OrthoDB" id="530235at2"/>